<dbReference type="Pfam" id="PF00931">
    <property type="entry name" value="NB-ARC"/>
    <property type="match status" value="2"/>
</dbReference>
<name>A0ABS8RML3_DATST</name>
<protein>
    <recommendedName>
        <fullName evidence="4">NB-ARC domain-containing protein</fullName>
    </recommendedName>
</protein>
<dbReference type="PANTHER" id="PTHR23155:SF1152">
    <property type="entry name" value="AAA+ ATPASE DOMAIN-CONTAINING PROTEIN"/>
    <property type="match status" value="1"/>
</dbReference>
<comment type="caution">
    <text evidence="5">The sequence shown here is derived from an EMBL/GenBank/DDBJ whole genome shotgun (WGS) entry which is preliminary data.</text>
</comment>
<comment type="subcellular location">
    <subcellularLocation>
        <location evidence="1">Membrane</location>
        <topology evidence="1">Peripheral membrane protein</topology>
    </subcellularLocation>
</comment>
<dbReference type="PANTHER" id="PTHR23155">
    <property type="entry name" value="DISEASE RESISTANCE PROTEIN RP"/>
    <property type="match status" value="1"/>
</dbReference>
<reference evidence="5 6" key="1">
    <citation type="journal article" date="2021" name="BMC Genomics">
        <title>Datura genome reveals duplications of psychoactive alkaloid biosynthetic genes and high mutation rate following tissue culture.</title>
        <authorList>
            <person name="Rajewski A."/>
            <person name="Carter-House D."/>
            <person name="Stajich J."/>
            <person name="Litt A."/>
        </authorList>
    </citation>
    <scope>NUCLEOTIDE SEQUENCE [LARGE SCALE GENOMIC DNA]</scope>
    <source>
        <strain evidence="5">AR-01</strain>
    </source>
</reference>
<dbReference type="Proteomes" id="UP000823775">
    <property type="component" value="Unassembled WGS sequence"/>
</dbReference>
<accession>A0ABS8RML3</accession>
<evidence type="ECO:0000313" key="6">
    <source>
        <dbReference type="Proteomes" id="UP000823775"/>
    </source>
</evidence>
<dbReference type="InterPro" id="IPR044974">
    <property type="entry name" value="Disease_R_plants"/>
</dbReference>
<organism evidence="5 6">
    <name type="scientific">Datura stramonium</name>
    <name type="common">Jimsonweed</name>
    <name type="synonym">Common thornapple</name>
    <dbReference type="NCBI Taxonomy" id="4076"/>
    <lineage>
        <taxon>Eukaryota</taxon>
        <taxon>Viridiplantae</taxon>
        <taxon>Streptophyta</taxon>
        <taxon>Embryophyta</taxon>
        <taxon>Tracheophyta</taxon>
        <taxon>Spermatophyta</taxon>
        <taxon>Magnoliopsida</taxon>
        <taxon>eudicotyledons</taxon>
        <taxon>Gunneridae</taxon>
        <taxon>Pentapetalae</taxon>
        <taxon>asterids</taxon>
        <taxon>lamiids</taxon>
        <taxon>Solanales</taxon>
        <taxon>Solanaceae</taxon>
        <taxon>Solanoideae</taxon>
        <taxon>Datureae</taxon>
        <taxon>Datura</taxon>
    </lineage>
</organism>
<feature type="domain" description="NB-ARC" evidence="4">
    <location>
        <begin position="57"/>
        <end position="144"/>
    </location>
</feature>
<evidence type="ECO:0000259" key="4">
    <source>
        <dbReference type="Pfam" id="PF00931"/>
    </source>
</evidence>
<evidence type="ECO:0000256" key="3">
    <source>
        <dbReference type="ARBA" id="ARBA00023136"/>
    </source>
</evidence>
<dbReference type="InterPro" id="IPR027417">
    <property type="entry name" value="P-loop_NTPase"/>
</dbReference>
<dbReference type="InterPro" id="IPR002182">
    <property type="entry name" value="NB-ARC"/>
</dbReference>
<gene>
    <name evidence="5" type="ORF">HAX54_037762</name>
</gene>
<keyword evidence="3" id="KW-0472">Membrane</keyword>
<dbReference type="SUPFAM" id="SSF52540">
    <property type="entry name" value="P-loop containing nucleoside triphosphate hydrolases"/>
    <property type="match status" value="1"/>
</dbReference>
<proteinExistence type="predicted"/>
<evidence type="ECO:0000256" key="1">
    <source>
        <dbReference type="ARBA" id="ARBA00004170"/>
    </source>
</evidence>
<keyword evidence="6" id="KW-1185">Reference proteome</keyword>
<dbReference type="Gene3D" id="3.40.50.300">
    <property type="entry name" value="P-loop containing nucleotide triphosphate hydrolases"/>
    <property type="match status" value="2"/>
</dbReference>
<dbReference type="EMBL" id="JACEIK010000051">
    <property type="protein sequence ID" value="MCD7448060.1"/>
    <property type="molecule type" value="Genomic_DNA"/>
</dbReference>
<feature type="domain" description="NB-ARC" evidence="4">
    <location>
        <begin position="13"/>
        <end position="53"/>
    </location>
</feature>
<keyword evidence="2" id="KW-0175">Coiled coil</keyword>
<sequence length="156" mass="17534">MPNLGDATVGLDDDLTMIIERLTGPPSALDIVTISGMGGIGKTTLATQAYDHLAISDDQLAVLLKRKLKFRRYLVVVDDIWSMDTWDIMTRIFPDDNNGSRILLTTRQKEVAMYANPDSPPHEMNLLTLYESWKLLRDKVFGANIHSLSWRTLGSK</sequence>
<evidence type="ECO:0000256" key="2">
    <source>
        <dbReference type="ARBA" id="ARBA00023054"/>
    </source>
</evidence>
<evidence type="ECO:0000313" key="5">
    <source>
        <dbReference type="EMBL" id="MCD7448060.1"/>
    </source>
</evidence>